<dbReference type="AlphaFoldDB" id="A0A7X6KWT0"/>
<dbReference type="EMBL" id="JAAXOX010000006">
    <property type="protein sequence ID" value="NKY23458.1"/>
    <property type="molecule type" value="Genomic_DNA"/>
</dbReference>
<dbReference type="PANTHER" id="PTHR30302">
    <property type="entry name" value="HYDROGENASE 1 MATURATION PROTEASE"/>
    <property type="match status" value="1"/>
</dbReference>
<accession>A0A7X6KWT0</accession>
<dbReference type="Proteomes" id="UP000581206">
    <property type="component" value="Unassembled WGS sequence"/>
</dbReference>
<dbReference type="SUPFAM" id="SSF53163">
    <property type="entry name" value="HybD-like"/>
    <property type="match status" value="1"/>
</dbReference>
<dbReference type="Gene3D" id="3.40.50.1450">
    <property type="entry name" value="HybD-like"/>
    <property type="match status" value="1"/>
</dbReference>
<evidence type="ECO:0000256" key="3">
    <source>
        <dbReference type="ARBA" id="ARBA00022750"/>
    </source>
</evidence>
<evidence type="ECO:0000256" key="4">
    <source>
        <dbReference type="ARBA" id="ARBA00022801"/>
    </source>
</evidence>
<dbReference type="InterPro" id="IPR000671">
    <property type="entry name" value="Peptidase_A31"/>
</dbReference>
<dbReference type="Pfam" id="PF01750">
    <property type="entry name" value="HycI"/>
    <property type="match status" value="1"/>
</dbReference>
<dbReference type="GO" id="GO:0016485">
    <property type="term" value="P:protein processing"/>
    <property type="evidence" value="ECO:0007669"/>
    <property type="project" value="TreeGrafter"/>
</dbReference>
<keyword evidence="2 5" id="KW-0645">Protease</keyword>
<keyword evidence="4" id="KW-0378">Hydrolase</keyword>
<keyword evidence="3" id="KW-0064">Aspartyl protease</keyword>
<proteinExistence type="inferred from homology"/>
<dbReference type="PANTHER" id="PTHR30302:SF1">
    <property type="entry name" value="HYDROGENASE 2 MATURATION PROTEASE"/>
    <property type="match status" value="1"/>
</dbReference>
<gene>
    <name evidence="5" type="ORF">HGA03_12370</name>
</gene>
<dbReference type="GO" id="GO:0004190">
    <property type="term" value="F:aspartic-type endopeptidase activity"/>
    <property type="evidence" value="ECO:0007669"/>
    <property type="project" value="UniProtKB-KW"/>
</dbReference>
<evidence type="ECO:0000256" key="1">
    <source>
        <dbReference type="ARBA" id="ARBA00006814"/>
    </source>
</evidence>
<organism evidence="5 6">
    <name type="scientific">Cellulomonas denverensis</name>
    <dbReference type="NCBI Taxonomy" id="264297"/>
    <lineage>
        <taxon>Bacteria</taxon>
        <taxon>Bacillati</taxon>
        <taxon>Actinomycetota</taxon>
        <taxon>Actinomycetes</taxon>
        <taxon>Micrococcales</taxon>
        <taxon>Cellulomonadaceae</taxon>
        <taxon>Cellulomonas</taxon>
    </lineage>
</organism>
<comment type="caution">
    <text evidence="5">The sequence shown here is derived from an EMBL/GenBank/DDBJ whole genome shotgun (WGS) entry which is preliminary data.</text>
</comment>
<name>A0A7X6KWT0_9CELL</name>
<sequence length="148" mass="15112">MTDDGTGLELLAAVSAARPDPRVRYLDGGTGGMELVPVVQEAERLLLLDAVAGPRPGVAVRLSGDHLPRLLAGTLSPHQVGLLDVLSAARLLGRTPATIEVVGIVPASVELGLGLTPQVRAAVPAAVRASVSVLDEWLAELPAAVGQP</sequence>
<dbReference type="InterPro" id="IPR023430">
    <property type="entry name" value="Pept_HybD-like_dom_sf"/>
</dbReference>
<dbReference type="NCBIfam" id="TIGR00072">
    <property type="entry name" value="hydrog_prot"/>
    <property type="match status" value="1"/>
</dbReference>
<keyword evidence="6" id="KW-1185">Reference proteome</keyword>
<dbReference type="PRINTS" id="PR00446">
    <property type="entry name" value="HYDRGNUPTAKE"/>
</dbReference>
<evidence type="ECO:0000256" key="2">
    <source>
        <dbReference type="ARBA" id="ARBA00022670"/>
    </source>
</evidence>
<dbReference type="GO" id="GO:0008047">
    <property type="term" value="F:enzyme activator activity"/>
    <property type="evidence" value="ECO:0007669"/>
    <property type="project" value="InterPro"/>
</dbReference>
<reference evidence="5 6" key="1">
    <citation type="submission" date="2020-04" db="EMBL/GenBank/DDBJ databases">
        <title>MicrobeNet Type strains.</title>
        <authorList>
            <person name="Nicholson A.C."/>
        </authorList>
    </citation>
    <scope>NUCLEOTIDE SEQUENCE [LARGE SCALE GENOMIC DNA]</scope>
    <source>
        <strain evidence="5 6">ATCC BAA-788</strain>
    </source>
</reference>
<comment type="similarity">
    <text evidence="1">Belongs to the peptidase A31 family.</text>
</comment>
<protein>
    <submittedName>
        <fullName evidence="5">Hydrogenase maturation protease</fullName>
    </submittedName>
</protein>
<evidence type="ECO:0000313" key="6">
    <source>
        <dbReference type="Proteomes" id="UP000581206"/>
    </source>
</evidence>
<evidence type="ECO:0000313" key="5">
    <source>
        <dbReference type="EMBL" id="NKY23458.1"/>
    </source>
</evidence>